<reference evidence="2" key="3">
    <citation type="submission" date="2025-09" db="UniProtKB">
        <authorList>
            <consortium name="Ensembl"/>
        </authorList>
    </citation>
    <scope>IDENTIFICATION</scope>
</reference>
<keyword evidence="3" id="KW-1185">Reference proteome</keyword>
<evidence type="ECO:0000256" key="1">
    <source>
        <dbReference type="SAM" id="MobiDB-lite"/>
    </source>
</evidence>
<name>A0A452IG46_9SAUR</name>
<feature type="compositionally biased region" description="Polar residues" evidence="1">
    <location>
        <begin position="1"/>
        <end position="32"/>
    </location>
</feature>
<sequence length="63" mass="6638">MTANGTSSSQLSTPKSKQSPISTPTSPGSLRNLSFPPASSDLFSGLRYPTDWVSSSPRCPHSI</sequence>
<dbReference type="AlphaFoldDB" id="A0A452IG46"/>
<reference evidence="3" key="1">
    <citation type="journal article" date="2017" name="PLoS ONE">
        <title>The Agassiz's desert tortoise genome provides a resource for the conservation of a threatened species.</title>
        <authorList>
            <person name="Tollis M."/>
            <person name="DeNardo D.F."/>
            <person name="Cornelius J.A."/>
            <person name="Dolby G.A."/>
            <person name="Edwards T."/>
            <person name="Henen B.T."/>
            <person name="Karl A.E."/>
            <person name="Murphy R.W."/>
            <person name="Kusumi K."/>
        </authorList>
    </citation>
    <scope>NUCLEOTIDE SEQUENCE [LARGE SCALE GENOMIC DNA]</scope>
</reference>
<evidence type="ECO:0000313" key="2">
    <source>
        <dbReference type="Ensembl" id="ENSGAGP00000026932.1"/>
    </source>
</evidence>
<organism evidence="2 3">
    <name type="scientific">Gopherus agassizii</name>
    <name type="common">Agassiz's desert tortoise</name>
    <dbReference type="NCBI Taxonomy" id="38772"/>
    <lineage>
        <taxon>Eukaryota</taxon>
        <taxon>Metazoa</taxon>
        <taxon>Chordata</taxon>
        <taxon>Craniata</taxon>
        <taxon>Vertebrata</taxon>
        <taxon>Euteleostomi</taxon>
        <taxon>Archelosauria</taxon>
        <taxon>Testudinata</taxon>
        <taxon>Testudines</taxon>
        <taxon>Cryptodira</taxon>
        <taxon>Durocryptodira</taxon>
        <taxon>Testudinoidea</taxon>
        <taxon>Testudinidae</taxon>
        <taxon>Gopherus</taxon>
    </lineage>
</organism>
<feature type="region of interest" description="Disordered" evidence="1">
    <location>
        <begin position="1"/>
        <end position="36"/>
    </location>
</feature>
<evidence type="ECO:0000313" key="3">
    <source>
        <dbReference type="Proteomes" id="UP000291020"/>
    </source>
</evidence>
<reference evidence="2" key="2">
    <citation type="submission" date="2025-08" db="UniProtKB">
        <authorList>
            <consortium name="Ensembl"/>
        </authorList>
    </citation>
    <scope>IDENTIFICATION</scope>
</reference>
<accession>A0A452IG46</accession>
<dbReference type="Proteomes" id="UP000291020">
    <property type="component" value="Unassembled WGS sequence"/>
</dbReference>
<protein>
    <submittedName>
        <fullName evidence="2">Uncharacterized protein</fullName>
    </submittedName>
</protein>
<proteinExistence type="predicted"/>
<dbReference type="STRING" id="38772.ENSGAGP00000026932"/>
<dbReference type="Ensembl" id="ENSGAGT00000030610.1">
    <property type="protein sequence ID" value="ENSGAGP00000026932.1"/>
    <property type="gene ID" value="ENSGAGG00000019609.1"/>
</dbReference>